<dbReference type="InterPro" id="IPR011335">
    <property type="entry name" value="Restrct_endonuc-II-like"/>
</dbReference>
<keyword evidence="6" id="KW-0269">Exonuclease</keyword>
<dbReference type="AlphaFoldDB" id="A0A381SK57"/>
<gene>
    <name evidence="11" type="ORF">METZ01_LOCUS56595</name>
</gene>
<dbReference type="SUPFAM" id="SSF52540">
    <property type="entry name" value="P-loop containing nucleoside triphosphate hydrolases"/>
    <property type="match status" value="2"/>
</dbReference>
<dbReference type="InterPro" id="IPR013986">
    <property type="entry name" value="DExx_box_DNA_helicase_dom_sf"/>
</dbReference>
<dbReference type="GO" id="GO:0006310">
    <property type="term" value="P:DNA recombination"/>
    <property type="evidence" value="ECO:0007669"/>
    <property type="project" value="TreeGrafter"/>
</dbReference>
<dbReference type="PIRSF" id="PIRSF000980">
    <property type="entry name" value="RecC"/>
    <property type="match status" value="1"/>
</dbReference>
<evidence type="ECO:0000256" key="5">
    <source>
        <dbReference type="ARBA" id="ARBA00022806"/>
    </source>
</evidence>
<dbReference type="Pfam" id="PF04257">
    <property type="entry name" value="Exonuc_V_gamma"/>
    <property type="match status" value="1"/>
</dbReference>
<dbReference type="Pfam" id="PF17946">
    <property type="entry name" value="RecC_C"/>
    <property type="match status" value="1"/>
</dbReference>
<keyword evidence="1" id="KW-0540">Nuclease</keyword>
<dbReference type="InterPro" id="IPR027417">
    <property type="entry name" value="P-loop_NTPase"/>
</dbReference>
<evidence type="ECO:0000259" key="10">
    <source>
        <dbReference type="Pfam" id="PF17946"/>
    </source>
</evidence>
<dbReference type="GO" id="GO:0008854">
    <property type="term" value="F:exodeoxyribonuclease V activity"/>
    <property type="evidence" value="ECO:0007669"/>
    <property type="project" value="InterPro"/>
</dbReference>
<dbReference type="Gene3D" id="3.40.50.300">
    <property type="entry name" value="P-loop containing nucleotide triphosphate hydrolases"/>
    <property type="match status" value="2"/>
</dbReference>
<accession>A0A381SK57</accession>
<keyword evidence="7" id="KW-0067">ATP-binding</keyword>
<proteinExistence type="predicted"/>
<dbReference type="GO" id="GO:0009338">
    <property type="term" value="C:exodeoxyribonuclease V complex"/>
    <property type="evidence" value="ECO:0007669"/>
    <property type="project" value="InterPro"/>
</dbReference>
<keyword evidence="2" id="KW-0547">Nucleotide-binding</keyword>
<organism evidence="11">
    <name type="scientific">marine metagenome</name>
    <dbReference type="NCBI Taxonomy" id="408172"/>
    <lineage>
        <taxon>unclassified sequences</taxon>
        <taxon>metagenomes</taxon>
        <taxon>ecological metagenomes</taxon>
    </lineage>
</organism>
<evidence type="ECO:0000256" key="6">
    <source>
        <dbReference type="ARBA" id="ARBA00022839"/>
    </source>
</evidence>
<name>A0A381SK57_9ZZZZ</name>
<dbReference type="EMBL" id="UINC01003146">
    <property type="protein sequence ID" value="SVA03741.1"/>
    <property type="molecule type" value="Genomic_DNA"/>
</dbReference>
<dbReference type="GO" id="GO:0006281">
    <property type="term" value="P:DNA repair"/>
    <property type="evidence" value="ECO:0007669"/>
    <property type="project" value="UniProtKB-KW"/>
</dbReference>
<evidence type="ECO:0000313" key="11">
    <source>
        <dbReference type="EMBL" id="SVA03741.1"/>
    </source>
</evidence>
<evidence type="ECO:0000256" key="3">
    <source>
        <dbReference type="ARBA" id="ARBA00022763"/>
    </source>
</evidence>
<evidence type="ECO:0000256" key="2">
    <source>
        <dbReference type="ARBA" id="ARBA00022741"/>
    </source>
</evidence>
<dbReference type="InterPro" id="IPR006697">
    <property type="entry name" value="RecC"/>
</dbReference>
<dbReference type="SUPFAM" id="SSF52980">
    <property type="entry name" value="Restriction endonuclease-like"/>
    <property type="match status" value="1"/>
</dbReference>
<protein>
    <recommendedName>
        <fullName evidence="10">RecC C-terminal domain-containing protein</fullName>
    </recommendedName>
</protein>
<dbReference type="Gene3D" id="1.10.10.160">
    <property type="match status" value="1"/>
</dbReference>
<keyword evidence="9" id="KW-0234">DNA repair</keyword>
<evidence type="ECO:0000256" key="1">
    <source>
        <dbReference type="ARBA" id="ARBA00022722"/>
    </source>
</evidence>
<keyword evidence="5" id="KW-0347">Helicase</keyword>
<keyword evidence="4" id="KW-0378">Hydrolase</keyword>
<evidence type="ECO:0000256" key="9">
    <source>
        <dbReference type="ARBA" id="ARBA00023204"/>
    </source>
</evidence>
<evidence type="ECO:0000256" key="8">
    <source>
        <dbReference type="ARBA" id="ARBA00023125"/>
    </source>
</evidence>
<evidence type="ECO:0000256" key="4">
    <source>
        <dbReference type="ARBA" id="ARBA00022801"/>
    </source>
</evidence>
<dbReference type="Gene3D" id="3.40.50.10930">
    <property type="match status" value="1"/>
</dbReference>
<dbReference type="PANTHER" id="PTHR30591">
    <property type="entry name" value="RECBCD ENZYME SUBUNIT RECC"/>
    <property type="match status" value="1"/>
</dbReference>
<sequence>MPLLHYSNRLECLIVPLAQELEKREPFDSAEIVVPNFSLEKWISLKLAQFQGIAANLRFITLEKAINEGLQKNLSGRFYALLKSETTQCLLLEVLRKKLKTSDPLWLPVRSYITPKTKLSPEAGEHRLYQLAGRLTHLFMEYELSRNDEILTHWLAGRNAFDQGPLGTESWQRELWSELFGPEGKVTRHNRSARQSESVEFQPELYTLPQLCRLYSSESKQQNSILYSQSSNNKLKPLHIFGVSYLSSFHQKALTEQLANLRDIHVYTLNPCMEFWEDVQSFGESKAAARRSLEAERQRFEKYEVLSETEIEMGELFQDEEDNPFLQAWGRPGRENIKLLNQWSAWSFEPWFADADSSAEQTENSEKPQQSVLNQLQQDILFREPRRAEPLNLEQDESLVVLACANPRREVEAVASLIWDWIRRDPDLQLNECALIVHDMELYQHEIEQVFESIYNLPYHLIDGISGSASRLEDAANSLLGLCFTEYTRRDIFSLINNPCFLQKFDDTVSAGKNSYGEPLQIQQWLQWADELNVFYGIDRESQEEQGYLHLEHDIYHWEQAFQRLTLGEMVSAEEGNGIFSNGDQQIVPVDLAEEWSAEAARFMLIVRSLIADTRDLPKWKMCGKDWGRYLQTLLKTYLRPIEEADEEAFQNLLRNVLAFRDLDLGDESGPRQFSFSTIFEFFKQKQQSATVHRGHYLAEGVTVSSFKPMRPIPFKAVFLLGMGEGLFPTPYRRDNLDLRHIPVNLNPAVEGQALRERRLGDVSVTERDRYMFLETLVSTRKHLVLSYVSRNDRTDDELNPSSIIQTLIDELDSGYLKAKYEIIRHPLKPYSLEYFPELSAEQIDFADNQNPASKTHYPNYDPAAFYQARAFRMRELFDQEFSSSGSSGVFQRISPDWLSPEVMLPITAGAFRIKTTESVAVKQLSSVAFSRLRKFLESPLQSTASHLLGLAEDEEDVSEKVDEPLVLVRLSEWLLLRKVWNMGLNVPAKGSQQKSHPEWQKLYRLQAQRMELQGEMPTGIFGEAMQIRHLRILKNWQKQLTAVLETDWNSLQKNLSQFYFGAVRKGKFNEGLTGTDRILPAVNIQKENPEPSDSENMYFKIQGETEWWYTDESGNRYVIYFSERESKDKAWLRHFLDVLVLLAVDIIPEGTQVTGLCITGEGKRKSRKIHLPSRQQAQDYLANLLQEMNTEHAAVLMPVESVLELAKENLTGADYNSRYTEWMDAKLNSSSENLGISSQYGPVKFLTDIAYPENPHQLMNRRFQLFFETVLV</sequence>
<feature type="domain" description="RecC C-terminal" evidence="10">
    <location>
        <begin position="927"/>
        <end position="1197"/>
    </location>
</feature>
<keyword evidence="3" id="KW-0227">DNA damage</keyword>
<dbReference type="PANTHER" id="PTHR30591:SF1">
    <property type="entry name" value="RECBCD ENZYME SUBUNIT RECC"/>
    <property type="match status" value="1"/>
</dbReference>
<dbReference type="GO" id="GO:0004386">
    <property type="term" value="F:helicase activity"/>
    <property type="evidence" value="ECO:0007669"/>
    <property type="project" value="UniProtKB-KW"/>
</dbReference>
<keyword evidence="8" id="KW-0238">DNA-binding</keyword>
<dbReference type="InterPro" id="IPR041500">
    <property type="entry name" value="RecC_C"/>
</dbReference>
<evidence type="ECO:0000256" key="7">
    <source>
        <dbReference type="ARBA" id="ARBA00022840"/>
    </source>
</evidence>
<dbReference type="GO" id="GO:0003677">
    <property type="term" value="F:DNA binding"/>
    <property type="evidence" value="ECO:0007669"/>
    <property type="project" value="UniProtKB-KW"/>
</dbReference>
<reference evidence="11" key="1">
    <citation type="submission" date="2018-05" db="EMBL/GenBank/DDBJ databases">
        <authorList>
            <person name="Lanie J.A."/>
            <person name="Ng W.-L."/>
            <person name="Kazmierczak K.M."/>
            <person name="Andrzejewski T.M."/>
            <person name="Davidsen T.M."/>
            <person name="Wayne K.J."/>
            <person name="Tettelin H."/>
            <person name="Glass J.I."/>
            <person name="Rusch D."/>
            <person name="Podicherti R."/>
            <person name="Tsui H.-C.T."/>
            <person name="Winkler M.E."/>
        </authorList>
    </citation>
    <scope>NUCLEOTIDE SEQUENCE</scope>
</reference>
<dbReference type="GO" id="GO:0005524">
    <property type="term" value="F:ATP binding"/>
    <property type="evidence" value="ECO:0007669"/>
    <property type="project" value="UniProtKB-KW"/>
</dbReference>